<name>A0A5B0PQN9_PUCGR</name>
<protein>
    <submittedName>
        <fullName evidence="1">Uncharacterized protein</fullName>
    </submittedName>
</protein>
<organism evidence="1 2">
    <name type="scientific">Puccinia graminis f. sp. tritici</name>
    <dbReference type="NCBI Taxonomy" id="56615"/>
    <lineage>
        <taxon>Eukaryota</taxon>
        <taxon>Fungi</taxon>
        <taxon>Dikarya</taxon>
        <taxon>Basidiomycota</taxon>
        <taxon>Pucciniomycotina</taxon>
        <taxon>Pucciniomycetes</taxon>
        <taxon>Pucciniales</taxon>
        <taxon>Pucciniaceae</taxon>
        <taxon>Puccinia</taxon>
    </lineage>
</organism>
<accession>A0A5B0PQN9</accession>
<proteinExistence type="predicted"/>
<evidence type="ECO:0000313" key="2">
    <source>
        <dbReference type="Proteomes" id="UP000324748"/>
    </source>
</evidence>
<dbReference type="EMBL" id="VSWC01000041">
    <property type="protein sequence ID" value="KAA1104005.1"/>
    <property type="molecule type" value="Genomic_DNA"/>
</dbReference>
<keyword evidence="2" id="KW-1185">Reference proteome</keyword>
<comment type="caution">
    <text evidence="1">The sequence shown here is derived from an EMBL/GenBank/DDBJ whole genome shotgun (WGS) entry which is preliminary data.</text>
</comment>
<sequence length="50" mass="5426">MEPLSSKSMSVIATPAARMLVELSALPKTYRLVMGTTSVVRPRGKPPRRG</sequence>
<dbReference type="AlphaFoldDB" id="A0A5B0PQN9"/>
<evidence type="ECO:0000313" key="1">
    <source>
        <dbReference type="EMBL" id="KAA1104005.1"/>
    </source>
</evidence>
<dbReference type="Proteomes" id="UP000324748">
    <property type="component" value="Unassembled WGS sequence"/>
</dbReference>
<reference evidence="1 2" key="1">
    <citation type="submission" date="2019-05" db="EMBL/GenBank/DDBJ databases">
        <title>Emergence of the Ug99 lineage of the wheat stem rust pathogen through somatic hybridization.</title>
        <authorList>
            <person name="Li F."/>
            <person name="Upadhyaya N.M."/>
            <person name="Sperschneider J."/>
            <person name="Matny O."/>
            <person name="Nguyen-Phuc H."/>
            <person name="Mago R."/>
            <person name="Raley C."/>
            <person name="Miller M.E."/>
            <person name="Silverstein K.A.T."/>
            <person name="Henningsen E."/>
            <person name="Hirsch C.D."/>
            <person name="Visser B."/>
            <person name="Pretorius Z.A."/>
            <person name="Steffenson B.J."/>
            <person name="Schwessinger B."/>
            <person name="Dodds P.N."/>
            <person name="Figueroa M."/>
        </authorList>
    </citation>
    <scope>NUCLEOTIDE SEQUENCE [LARGE SCALE GENOMIC DNA]</scope>
    <source>
        <strain evidence="1">21-0</strain>
    </source>
</reference>
<gene>
    <name evidence="1" type="ORF">PGT21_007230</name>
</gene>